<keyword evidence="3 6" id="KW-1133">Transmembrane helix</keyword>
<evidence type="ECO:0000256" key="3">
    <source>
        <dbReference type="ARBA" id="ARBA00022989"/>
    </source>
</evidence>
<gene>
    <name evidence="7" type="ORF">ONE63_009176</name>
</gene>
<name>A0AAV7XNJ2_9NEOP</name>
<dbReference type="AlphaFoldDB" id="A0AAV7XNJ2"/>
<feature type="transmembrane region" description="Helical" evidence="6">
    <location>
        <begin position="205"/>
        <end position="231"/>
    </location>
</feature>
<dbReference type="EMBL" id="JAPTSV010000007">
    <property type="protein sequence ID" value="KAJ1525997.1"/>
    <property type="molecule type" value="Genomic_DNA"/>
</dbReference>
<evidence type="ECO:0000313" key="8">
    <source>
        <dbReference type="Proteomes" id="UP001075354"/>
    </source>
</evidence>
<keyword evidence="4 6" id="KW-0472">Membrane</keyword>
<proteinExistence type="predicted"/>
<dbReference type="Proteomes" id="UP001075354">
    <property type="component" value="Chromosome 7"/>
</dbReference>
<evidence type="ECO:0000256" key="6">
    <source>
        <dbReference type="SAM" id="Phobius"/>
    </source>
</evidence>
<evidence type="ECO:0008006" key="9">
    <source>
        <dbReference type="Google" id="ProtNLM"/>
    </source>
</evidence>
<dbReference type="SUPFAM" id="SSF48652">
    <property type="entry name" value="Tetraspanin"/>
    <property type="match status" value="1"/>
</dbReference>
<reference evidence="7" key="1">
    <citation type="submission" date="2022-12" db="EMBL/GenBank/DDBJ databases">
        <title>Chromosome-level genome assembly of the bean flower thrips Megalurothrips usitatus.</title>
        <authorList>
            <person name="Ma L."/>
            <person name="Liu Q."/>
            <person name="Li H."/>
            <person name="Cai W."/>
        </authorList>
    </citation>
    <scope>NUCLEOTIDE SEQUENCE</scope>
    <source>
        <strain evidence="7">Cailab_2022a</strain>
    </source>
</reference>
<dbReference type="PRINTS" id="PR00259">
    <property type="entry name" value="TMFOUR"/>
</dbReference>
<comment type="subcellular location">
    <subcellularLocation>
        <location evidence="1">Membrane</location>
        <topology evidence="1">Multi-pass membrane protein</topology>
    </subcellularLocation>
</comment>
<feature type="region of interest" description="Disordered" evidence="5">
    <location>
        <begin position="455"/>
        <end position="485"/>
    </location>
</feature>
<evidence type="ECO:0000256" key="4">
    <source>
        <dbReference type="ARBA" id="ARBA00023136"/>
    </source>
</evidence>
<feature type="transmembrane region" description="Helical" evidence="6">
    <location>
        <begin position="25"/>
        <end position="48"/>
    </location>
</feature>
<evidence type="ECO:0000256" key="1">
    <source>
        <dbReference type="ARBA" id="ARBA00004141"/>
    </source>
</evidence>
<organism evidence="7 8">
    <name type="scientific">Megalurothrips usitatus</name>
    <name type="common">bean blossom thrips</name>
    <dbReference type="NCBI Taxonomy" id="439358"/>
    <lineage>
        <taxon>Eukaryota</taxon>
        <taxon>Metazoa</taxon>
        <taxon>Ecdysozoa</taxon>
        <taxon>Arthropoda</taxon>
        <taxon>Hexapoda</taxon>
        <taxon>Insecta</taxon>
        <taxon>Pterygota</taxon>
        <taxon>Neoptera</taxon>
        <taxon>Paraneoptera</taxon>
        <taxon>Thysanoptera</taxon>
        <taxon>Terebrantia</taxon>
        <taxon>Thripoidea</taxon>
        <taxon>Thripidae</taxon>
        <taxon>Megalurothrips</taxon>
    </lineage>
</organism>
<dbReference type="Gene3D" id="1.10.1450.10">
    <property type="entry name" value="Tetraspanin"/>
    <property type="match status" value="1"/>
</dbReference>
<feature type="compositionally biased region" description="Pro residues" evidence="5">
    <location>
        <begin position="298"/>
        <end position="314"/>
    </location>
</feature>
<protein>
    <recommendedName>
        <fullName evidence="9">Tetraspanin</fullName>
    </recommendedName>
</protein>
<evidence type="ECO:0000313" key="7">
    <source>
        <dbReference type="EMBL" id="KAJ1525997.1"/>
    </source>
</evidence>
<evidence type="ECO:0000256" key="2">
    <source>
        <dbReference type="ARBA" id="ARBA00022692"/>
    </source>
</evidence>
<evidence type="ECO:0000256" key="5">
    <source>
        <dbReference type="SAM" id="MobiDB-lite"/>
    </source>
</evidence>
<feature type="region of interest" description="Disordered" evidence="5">
    <location>
        <begin position="378"/>
        <end position="400"/>
    </location>
</feature>
<comment type="caution">
    <text evidence="7">The sequence shown here is derived from an EMBL/GenBank/DDBJ whole genome shotgun (WGS) entry which is preliminary data.</text>
</comment>
<dbReference type="Pfam" id="PF00335">
    <property type="entry name" value="Tetraspanin"/>
    <property type="match status" value="1"/>
</dbReference>
<accession>A0AAV7XNJ2</accession>
<feature type="region of interest" description="Disordered" evidence="5">
    <location>
        <begin position="271"/>
        <end position="318"/>
    </location>
</feature>
<dbReference type="InterPro" id="IPR018499">
    <property type="entry name" value="Tetraspanin/Peripherin"/>
</dbReference>
<keyword evidence="2 6" id="KW-0812">Transmembrane</keyword>
<sequence>MSRLILAAGVSAANSTLLPPQPLLYYVSLAAMGLGLVVCAVAVLGCWASCLHSYCILGTYLFLLTLLLLGELAVGALAALGPQFLGLAVEQPRLTDALQRGYGVPGREQFTAAFDLAQVSLRCCGVSAGSDYHASWWRLRELGQRDLLVPLSCCDLDNAREPDGFLDPRPANLSQCQSLQQDAARPYRHMEGCGPKLGLWLREQVQQLACAGGALVLVQLLAMLAAILVCVQLPRCRLKQRQLRRREREQELQHRLTPRSENGFLDFDHTAEKYASGGDSPPTPGDNNNTLMGQQYGPPGPPPGSPPGPPPRAQPPAGLVDMMEASVYHLPLPTEITPMVSPLGPLHMGAGSPVLPPGKYISAEELVFHQADGTSVKYSLPPRRSYHESAKPPKPPPKPTIPYDLCNCDLQKYYPAYYGDVRQPAAPAPAPLEPSPYQYVEELRASPYQQALVAARSSRQRGSSTISRCDGVGGGQGGVNQNRAS</sequence>
<dbReference type="InterPro" id="IPR008952">
    <property type="entry name" value="Tetraspanin_EC2_sf"/>
</dbReference>
<keyword evidence="8" id="KW-1185">Reference proteome</keyword>
<dbReference type="GO" id="GO:0005886">
    <property type="term" value="C:plasma membrane"/>
    <property type="evidence" value="ECO:0007669"/>
    <property type="project" value="TreeGrafter"/>
</dbReference>
<dbReference type="PANTHER" id="PTHR19282:SF428">
    <property type="entry name" value="TETRASPANIN 68C, ISOFORM A"/>
    <property type="match status" value="1"/>
</dbReference>
<feature type="transmembrane region" description="Helical" evidence="6">
    <location>
        <begin position="60"/>
        <end position="80"/>
    </location>
</feature>
<dbReference type="PANTHER" id="PTHR19282">
    <property type="entry name" value="TETRASPANIN"/>
    <property type="match status" value="1"/>
</dbReference>